<dbReference type="EMBL" id="NBSH01000003">
    <property type="protein sequence ID" value="ORX39072.1"/>
    <property type="molecule type" value="Genomic_DNA"/>
</dbReference>
<feature type="compositionally biased region" description="Low complexity" evidence="1">
    <location>
        <begin position="185"/>
        <end position="199"/>
    </location>
</feature>
<feature type="region of interest" description="Disordered" evidence="1">
    <location>
        <begin position="422"/>
        <end position="538"/>
    </location>
</feature>
<dbReference type="AlphaFoldDB" id="A0A1Y1UM53"/>
<feature type="compositionally biased region" description="Polar residues" evidence="1">
    <location>
        <begin position="429"/>
        <end position="442"/>
    </location>
</feature>
<accession>A0A1Y1UM53</accession>
<feature type="compositionally biased region" description="Low complexity" evidence="1">
    <location>
        <begin position="805"/>
        <end position="816"/>
    </location>
</feature>
<evidence type="ECO:0000256" key="1">
    <source>
        <dbReference type="SAM" id="MobiDB-lite"/>
    </source>
</evidence>
<feature type="compositionally biased region" description="Polar residues" evidence="1">
    <location>
        <begin position="698"/>
        <end position="710"/>
    </location>
</feature>
<feature type="compositionally biased region" description="Low complexity" evidence="1">
    <location>
        <begin position="134"/>
        <end position="143"/>
    </location>
</feature>
<dbReference type="GeneID" id="33560857"/>
<evidence type="ECO:0000313" key="2">
    <source>
        <dbReference type="EMBL" id="ORX39072.1"/>
    </source>
</evidence>
<dbReference type="OrthoDB" id="5964929at2759"/>
<feature type="compositionally biased region" description="Polar residues" evidence="1">
    <location>
        <begin position="90"/>
        <end position="99"/>
    </location>
</feature>
<dbReference type="Proteomes" id="UP000193218">
    <property type="component" value="Unassembled WGS sequence"/>
</dbReference>
<dbReference type="RefSeq" id="XP_021872935.1">
    <property type="nucleotide sequence ID" value="XM_022019048.1"/>
</dbReference>
<feature type="compositionally biased region" description="Basic and acidic residues" evidence="1">
    <location>
        <begin position="845"/>
        <end position="865"/>
    </location>
</feature>
<name>A0A1Y1UM53_9TREE</name>
<feature type="region of interest" description="Disordered" evidence="1">
    <location>
        <begin position="689"/>
        <end position="877"/>
    </location>
</feature>
<feature type="compositionally biased region" description="Low complexity" evidence="1">
    <location>
        <begin position="100"/>
        <end position="110"/>
    </location>
</feature>
<comment type="caution">
    <text evidence="2">The sequence shown here is derived from an EMBL/GenBank/DDBJ whole genome shotgun (WGS) entry which is preliminary data.</text>
</comment>
<feature type="region of interest" description="Disordered" evidence="1">
    <location>
        <begin position="184"/>
        <end position="213"/>
    </location>
</feature>
<feature type="compositionally biased region" description="Polar residues" evidence="1">
    <location>
        <begin position="622"/>
        <end position="633"/>
    </location>
</feature>
<feature type="region of interest" description="Disordered" evidence="1">
    <location>
        <begin position="77"/>
        <end position="167"/>
    </location>
</feature>
<feature type="compositionally biased region" description="Polar residues" evidence="1">
    <location>
        <begin position="594"/>
        <end position="605"/>
    </location>
</feature>
<organism evidence="2 3">
    <name type="scientific">Kockovaella imperatae</name>
    <dbReference type="NCBI Taxonomy" id="4999"/>
    <lineage>
        <taxon>Eukaryota</taxon>
        <taxon>Fungi</taxon>
        <taxon>Dikarya</taxon>
        <taxon>Basidiomycota</taxon>
        <taxon>Agaricomycotina</taxon>
        <taxon>Tremellomycetes</taxon>
        <taxon>Tremellales</taxon>
        <taxon>Cuniculitremaceae</taxon>
        <taxon>Kockovaella</taxon>
    </lineage>
</organism>
<proteinExistence type="predicted"/>
<evidence type="ECO:0008006" key="4">
    <source>
        <dbReference type="Google" id="ProtNLM"/>
    </source>
</evidence>
<feature type="compositionally biased region" description="Low complexity" evidence="1">
    <location>
        <begin position="784"/>
        <end position="795"/>
    </location>
</feature>
<gene>
    <name evidence="2" type="ORF">BD324DRAFT_679573</name>
</gene>
<feature type="region of interest" description="Disordered" evidence="1">
    <location>
        <begin position="589"/>
        <end position="666"/>
    </location>
</feature>
<dbReference type="InParanoid" id="A0A1Y1UM53"/>
<dbReference type="STRING" id="4999.A0A1Y1UM53"/>
<keyword evidence="3" id="KW-1185">Reference proteome</keyword>
<feature type="compositionally biased region" description="Low complexity" evidence="1">
    <location>
        <begin position="740"/>
        <end position="755"/>
    </location>
</feature>
<feature type="compositionally biased region" description="Basic residues" evidence="1">
    <location>
        <begin position="516"/>
        <end position="534"/>
    </location>
</feature>
<sequence length="877" mass="93283">MVKMADDILHNSPALHALKRHQLVSLSKKYGLRSSGKNDELIHRLQECMSINPWAKLNTVEVASTLSGVKPPSLPPLSFEHDLGDFANQPAESPDSNNVHPPRAAHAPRPSDGWEVLSESNASIVSPDREMSSKHTSVSSWKSAGNGESLSEFGEGEAKSKSSRSTSLRAFANMTRRASIHLLSRSHSAPSAPASSAPATPAPPHLQQRDNPVINPEPIETIIDEPPSPASAVGVPRRHSTMSLLERPSTLRLVSPPPTSDIDNLPFSAGTTNLRKMKERRSMAPIKAQGQGGTALNRRSMPALRCPPAYPNILPPMPGSFTPAPTLQHKESSISITNAQFEDAGRRVMAEMEAKMKAHMGDKATSFGQELLKGKNADLGNLVRVNSNVRHGGWGLASNNEAKKDRYAEIHAREFKKMQSIDQIRKPSGGSTKQARNASGSRNLEILTAQMPTIPATPGQKRKVSNLPSAPNGLPLEASDDRDAKRKRLSFGPNTMGSLRGAGKSLVNVIGDMGRTPKRAGASRKKAAAKKRRSSITAGKGRGISARLGFFSRKKASIGKTIPTNIAASGISTIGQSSGAHLPERVAKQRVVSGASSHTTSVAKGSTTSSRSRPRLPEFGGESSTSGSINSLGLPQGGTLSLKLSDRKQSQAQMIRKARPAPAPPAASLNRIELDVNGCVKPNVNLSASTSSMKRSSTLLQPTASSSARMQATVKPSFDRPLPSVPKTKIPTAKPFGQGSSRDTSTFDSSFNVPKPSLPPPSAWSSPPHEKGLVHTKSTSVLSGPRAVPAGPRAPLRSSTMVNLKSPGKSPGKTSSIAGKRARERAGGVSSIKARGNANKGMETAQRRAEIRAKQERLGEERQLRDMLGGMGHRSSN</sequence>
<protein>
    <recommendedName>
        <fullName evidence="4">SAP domain-containing protein</fullName>
    </recommendedName>
</protein>
<evidence type="ECO:0000313" key="3">
    <source>
        <dbReference type="Proteomes" id="UP000193218"/>
    </source>
</evidence>
<reference evidence="2 3" key="1">
    <citation type="submission" date="2017-03" db="EMBL/GenBank/DDBJ databases">
        <title>Widespread Adenine N6-methylation of Active Genes in Fungi.</title>
        <authorList>
            <consortium name="DOE Joint Genome Institute"/>
            <person name="Mondo S.J."/>
            <person name="Dannebaum R.O."/>
            <person name="Kuo R.C."/>
            <person name="Louie K.B."/>
            <person name="Bewick A.J."/>
            <person name="Labutti K."/>
            <person name="Haridas S."/>
            <person name="Kuo A."/>
            <person name="Salamov A."/>
            <person name="Ahrendt S.R."/>
            <person name="Lau R."/>
            <person name="Bowen B.P."/>
            <person name="Lipzen A."/>
            <person name="Sullivan W."/>
            <person name="Andreopoulos W.B."/>
            <person name="Clum A."/>
            <person name="Lindquist E."/>
            <person name="Daum C."/>
            <person name="Northen T.R."/>
            <person name="Ramamoorthy G."/>
            <person name="Schmitz R.J."/>
            <person name="Gryganskyi A."/>
            <person name="Culley D."/>
            <person name="Magnuson J."/>
            <person name="James T.Y."/>
            <person name="O'Malley M.A."/>
            <person name="Stajich J.E."/>
            <person name="Spatafora J.W."/>
            <person name="Visel A."/>
            <person name="Grigoriev I.V."/>
        </authorList>
    </citation>
    <scope>NUCLEOTIDE SEQUENCE [LARGE SCALE GENOMIC DNA]</scope>
    <source>
        <strain evidence="2 3">NRRL Y-17943</strain>
    </source>
</reference>